<dbReference type="InterPro" id="IPR015797">
    <property type="entry name" value="NUDIX_hydrolase-like_dom_sf"/>
</dbReference>
<evidence type="ECO:0008006" key="3">
    <source>
        <dbReference type="Google" id="ProtNLM"/>
    </source>
</evidence>
<accession>A0A9X0QYB3</accession>
<sequence>MTEIAGHSLVPVDPALRITLLPGEVTVPAPLEPAIAAAWTAAQRRAGGRLFNGRVFSVEQVTPSRITGRLVEYRLAVAGFSDPVLAAALAVRPLSVCGVLRTPDGIVFGRRTTQATYEAGLWQMPPAGSVDAGAVRGDVVDAIAALRGELAEELGLPWSSITLCRPFALVVHAASGVHDLGCLLESPAGFAEIATAAAATGGSREYQELRAVPAVELAGFVAANRAAMVPAAPLFLAALEQIAAHSGP</sequence>
<gene>
    <name evidence="1" type="ORF">H7965_13045</name>
</gene>
<evidence type="ECO:0000313" key="2">
    <source>
        <dbReference type="Proteomes" id="UP000600101"/>
    </source>
</evidence>
<proteinExistence type="predicted"/>
<name>A0A9X0QYB3_9PROT</name>
<dbReference type="SUPFAM" id="SSF55811">
    <property type="entry name" value="Nudix"/>
    <property type="match status" value="1"/>
</dbReference>
<comment type="caution">
    <text evidence="1">The sequence shown here is derived from an EMBL/GenBank/DDBJ whole genome shotgun (WGS) entry which is preliminary data.</text>
</comment>
<protein>
    <recommendedName>
        <fullName evidence="3">NUDIX hydrolase</fullName>
    </recommendedName>
</protein>
<reference evidence="1" key="1">
    <citation type="submission" date="2020-08" db="EMBL/GenBank/DDBJ databases">
        <authorList>
            <person name="Hu Y."/>
            <person name="Nguyen S.V."/>
            <person name="Li F."/>
            <person name="Fanning S."/>
        </authorList>
    </citation>
    <scope>NUCLEOTIDE SEQUENCE</scope>
    <source>
        <strain evidence="1">SYSU D8009</strain>
    </source>
</reference>
<evidence type="ECO:0000313" key="1">
    <source>
        <dbReference type="EMBL" id="MBC4016246.1"/>
    </source>
</evidence>
<organism evidence="1 2">
    <name type="scientific">Siccirubricoccus deserti</name>
    <dbReference type="NCBI Taxonomy" id="2013562"/>
    <lineage>
        <taxon>Bacteria</taxon>
        <taxon>Pseudomonadati</taxon>
        <taxon>Pseudomonadota</taxon>
        <taxon>Alphaproteobacteria</taxon>
        <taxon>Acetobacterales</taxon>
        <taxon>Roseomonadaceae</taxon>
        <taxon>Siccirubricoccus</taxon>
    </lineage>
</organism>
<keyword evidence="2" id="KW-1185">Reference proteome</keyword>
<dbReference type="Proteomes" id="UP000600101">
    <property type="component" value="Unassembled WGS sequence"/>
</dbReference>
<dbReference type="AlphaFoldDB" id="A0A9X0QYB3"/>
<dbReference type="RefSeq" id="WP_186771016.1">
    <property type="nucleotide sequence ID" value="NZ_JACOMF010000013.1"/>
</dbReference>
<dbReference type="Gene3D" id="3.90.79.10">
    <property type="entry name" value="Nucleoside Triphosphate Pyrophosphohydrolase"/>
    <property type="match status" value="1"/>
</dbReference>
<dbReference type="EMBL" id="JACOMF010000013">
    <property type="protein sequence ID" value="MBC4016246.1"/>
    <property type="molecule type" value="Genomic_DNA"/>
</dbReference>